<dbReference type="Pfam" id="PF00670">
    <property type="entry name" value="AdoHcyase_NAD"/>
    <property type="match status" value="1"/>
</dbReference>
<dbReference type="HAMAP" id="MF_00563">
    <property type="entry name" value="AdoHcyase"/>
    <property type="match status" value="1"/>
</dbReference>
<evidence type="ECO:0000259" key="10">
    <source>
        <dbReference type="SMART" id="SM00997"/>
    </source>
</evidence>
<feature type="binding site" evidence="5 7">
    <location>
        <position position="237"/>
    </location>
    <ligand>
        <name>NAD(+)</name>
        <dbReference type="ChEBI" id="CHEBI:57540"/>
    </ligand>
</feature>
<dbReference type="PROSITE" id="PS00738">
    <property type="entry name" value="ADOHCYASE_1"/>
    <property type="match status" value="1"/>
</dbReference>
<dbReference type="InterPro" id="IPR036291">
    <property type="entry name" value="NAD(P)-bd_dom_sf"/>
</dbReference>
<evidence type="ECO:0000256" key="1">
    <source>
        <dbReference type="ARBA" id="ARBA00007122"/>
    </source>
</evidence>
<dbReference type="GO" id="GO:0033353">
    <property type="term" value="P:S-adenosylmethionine cycle"/>
    <property type="evidence" value="ECO:0007669"/>
    <property type="project" value="TreeGrafter"/>
</dbReference>
<keyword evidence="2 5" id="KW-0554">One-carbon metabolism</keyword>
<comment type="cofactor">
    <cofactor evidence="5 7 8">
        <name>NAD(+)</name>
        <dbReference type="ChEBI" id="CHEBI:57540"/>
    </cofactor>
    <text evidence="5 7 8">Binds 1 NAD(+) per subunit.</text>
</comment>
<proteinExistence type="inferred from homology"/>
<feature type="binding site" evidence="5 6">
    <location>
        <position position="53"/>
    </location>
    <ligand>
        <name>substrate</name>
    </ligand>
</feature>
<dbReference type="InterPro" id="IPR020082">
    <property type="entry name" value="S-Ado-L-homoCys_hydrolase_CS"/>
</dbReference>
<feature type="binding site" evidence="7">
    <location>
        <position position="347"/>
    </location>
    <ligand>
        <name>NAD(+)</name>
        <dbReference type="ChEBI" id="CHEBI:57540"/>
    </ligand>
</feature>
<accession>A0A2H0V1H1</accession>
<feature type="binding site" evidence="5">
    <location>
        <position position="185"/>
    </location>
    <ligand>
        <name>NAD(+)</name>
        <dbReference type="ChEBI" id="CHEBI:57540"/>
    </ligand>
</feature>
<feature type="binding site" evidence="5 7">
    <location>
        <begin position="151"/>
        <end position="153"/>
    </location>
    <ligand>
        <name>NAD(+)</name>
        <dbReference type="ChEBI" id="CHEBI:57540"/>
    </ligand>
</feature>
<dbReference type="EMBL" id="PFAR01000043">
    <property type="protein sequence ID" value="PIR92931.1"/>
    <property type="molecule type" value="Genomic_DNA"/>
</dbReference>
<dbReference type="PROSITE" id="PS00739">
    <property type="entry name" value="ADOHCYASE_2"/>
    <property type="match status" value="1"/>
</dbReference>
<evidence type="ECO:0000256" key="9">
    <source>
        <dbReference type="RuleBase" id="RU004166"/>
    </source>
</evidence>
<dbReference type="GO" id="GO:0005829">
    <property type="term" value="C:cytosol"/>
    <property type="evidence" value="ECO:0007669"/>
    <property type="project" value="TreeGrafter"/>
</dbReference>
<feature type="binding site" evidence="7">
    <location>
        <begin position="216"/>
        <end position="221"/>
    </location>
    <ligand>
        <name>NAD(+)</name>
        <dbReference type="ChEBI" id="CHEBI:57540"/>
    </ligand>
</feature>
<dbReference type="PANTHER" id="PTHR23420">
    <property type="entry name" value="ADENOSYLHOMOCYSTEINASE"/>
    <property type="match status" value="1"/>
</dbReference>
<comment type="subcellular location">
    <subcellularLocation>
        <location evidence="5">Cytoplasm</location>
    </subcellularLocation>
</comment>
<evidence type="ECO:0000313" key="11">
    <source>
        <dbReference type="EMBL" id="PIR92931.1"/>
    </source>
</evidence>
<dbReference type="Gene3D" id="3.40.50.720">
    <property type="entry name" value="NAD(P)-binding Rossmann-like Domain"/>
    <property type="match status" value="1"/>
</dbReference>
<evidence type="ECO:0000256" key="7">
    <source>
        <dbReference type="PIRSR" id="PIRSR001109-2"/>
    </source>
</evidence>
<dbReference type="SMART" id="SM00997">
    <property type="entry name" value="AdoHcyase_NAD"/>
    <property type="match status" value="1"/>
</dbReference>
<dbReference type="NCBIfam" id="NF004005">
    <property type="entry name" value="PRK05476.2-3"/>
    <property type="match status" value="1"/>
</dbReference>
<dbReference type="CDD" id="cd00401">
    <property type="entry name" value="SAHH"/>
    <property type="match status" value="1"/>
</dbReference>
<name>A0A2H0V1H1_9BACT</name>
<keyword evidence="4 5" id="KW-0520">NAD</keyword>
<dbReference type="UniPathway" id="UPA00314">
    <property type="reaction ID" value="UER00076"/>
</dbReference>
<reference evidence="12" key="1">
    <citation type="submission" date="2017-09" db="EMBL/GenBank/DDBJ databases">
        <title>Depth-based differentiation of microbial function through sediment-hosted aquifers and enrichment of novel symbionts in the deep terrestrial subsurface.</title>
        <authorList>
            <person name="Probst A.J."/>
            <person name="Ladd B."/>
            <person name="Jarett J.K."/>
            <person name="Geller-Mcgrath D.E."/>
            <person name="Sieber C.M.K."/>
            <person name="Emerson J.B."/>
            <person name="Anantharaman K."/>
            <person name="Thomas B.C."/>
            <person name="Malmstrom R."/>
            <person name="Stieglmeier M."/>
            <person name="Klingl A."/>
            <person name="Woyke T."/>
            <person name="Ryan C.M."/>
            <person name="Banfield J.F."/>
        </authorList>
    </citation>
    <scope>NUCLEOTIDE SEQUENCE [LARGE SCALE GENOMIC DNA]</scope>
</reference>
<dbReference type="InterPro" id="IPR042172">
    <property type="entry name" value="Adenosylhomocyst_ase-like_sf"/>
</dbReference>
<dbReference type="FunFam" id="3.40.50.720:FF:000004">
    <property type="entry name" value="Adenosylhomocysteinase"/>
    <property type="match status" value="1"/>
</dbReference>
<evidence type="ECO:0000256" key="2">
    <source>
        <dbReference type="ARBA" id="ARBA00022563"/>
    </source>
</evidence>
<feature type="binding site" evidence="5 7">
    <location>
        <begin position="293"/>
        <end position="295"/>
    </location>
    <ligand>
        <name>NAD(+)</name>
        <dbReference type="ChEBI" id="CHEBI:57540"/>
    </ligand>
</feature>
<dbReference type="InterPro" id="IPR015878">
    <property type="entry name" value="Ado_hCys_hydrolase_NAD-bd"/>
</dbReference>
<dbReference type="AlphaFoldDB" id="A0A2H0V1H1"/>
<dbReference type="EC" id="3.13.2.1" evidence="5"/>
<feature type="binding site" evidence="5 6">
    <location>
        <position position="184"/>
    </location>
    <ligand>
        <name>substrate</name>
    </ligand>
</feature>
<comment type="similarity">
    <text evidence="1 5 9">Belongs to the adenosylhomocysteinase family.</text>
</comment>
<feature type="binding site" evidence="5 7">
    <location>
        <position position="340"/>
    </location>
    <ligand>
        <name>NAD(+)</name>
        <dbReference type="ChEBI" id="CHEBI:57540"/>
    </ligand>
</feature>
<comment type="pathway">
    <text evidence="5 8">Amino-acid biosynthesis; L-homocysteine biosynthesis; L-homocysteine from S-adenosyl-L-homocysteine: step 1/1.</text>
</comment>
<dbReference type="PIRSF" id="PIRSF001109">
    <property type="entry name" value="Ad_hcy_hydrolase"/>
    <property type="match status" value="1"/>
</dbReference>
<evidence type="ECO:0000256" key="6">
    <source>
        <dbReference type="PIRSR" id="PIRSR001109-1"/>
    </source>
</evidence>
<feature type="binding site" evidence="5 6">
    <location>
        <position position="125"/>
    </location>
    <ligand>
        <name>substrate</name>
    </ligand>
</feature>
<dbReference type="InterPro" id="IPR000043">
    <property type="entry name" value="Adenosylhomocysteinase-like"/>
</dbReference>
<organism evidence="11 12">
    <name type="scientific">Candidatus Falkowbacteria bacterium CG10_big_fil_rev_8_21_14_0_10_43_10</name>
    <dbReference type="NCBI Taxonomy" id="1974567"/>
    <lineage>
        <taxon>Bacteria</taxon>
        <taxon>Candidatus Falkowiibacteriota</taxon>
    </lineage>
</organism>
<feature type="binding site" evidence="5 6">
    <location>
        <position position="180"/>
    </location>
    <ligand>
        <name>substrate</name>
    </ligand>
</feature>
<feature type="binding site" evidence="5 6">
    <location>
        <position position="150"/>
    </location>
    <ligand>
        <name>substrate</name>
    </ligand>
</feature>
<comment type="catalytic activity">
    <reaction evidence="5 8">
        <text>S-adenosyl-L-homocysteine + H2O = L-homocysteine + adenosine</text>
        <dbReference type="Rhea" id="RHEA:21708"/>
        <dbReference type="ChEBI" id="CHEBI:15377"/>
        <dbReference type="ChEBI" id="CHEBI:16335"/>
        <dbReference type="ChEBI" id="CHEBI:57856"/>
        <dbReference type="ChEBI" id="CHEBI:58199"/>
        <dbReference type="EC" id="3.13.2.1"/>
    </reaction>
</comment>
<keyword evidence="3 5" id="KW-0378">Hydrolase</keyword>
<gene>
    <name evidence="5" type="primary">ahcY</name>
    <name evidence="11" type="ORF">COT99_03575</name>
</gene>
<dbReference type="Gene3D" id="3.40.50.1480">
    <property type="entry name" value="Adenosylhomocysteinase-like"/>
    <property type="match status" value="1"/>
</dbReference>
<evidence type="ECO:0000256" key="4">
    <source>
        <dbReference type="ARBA" id="ARBA00023027"/>
    </source>
</evidence>
<feature type="binding site" evidence="5">
    <location>
        <begin position="214"/>
        <end position="219"/>
    </location>
    <ligand>
        <name>NAD(+)</name>
        <dbReference type="ChEBI" id="CHEBI:57540"/>
    </ligand>
</feature>
<dbReference type="GO" id="GO:0071269">
    <property type="term" value="P:L-homocysteine biosynthetic process"/>
    <property type="evidence" value="ECO:0007669"/>
    <property type="project" value="UniProtKB-UniRule"/>
</dbReference>
<comment type="caution">
    <text evidence="11">The sequence shown here is derived from an EMBL/GenBank/DDBJ whole genome shotgun (WGS) entry which is preliminary data.</text>
</comment>
<evidence type="ECO:0000256" key="3">
    <source>
        <dbReference type="ARBA" id="ARBA00022801"/>
    </source>
</evidence>
<dbReference type="SUPFAM" id="SSF52283">
    <property type="entry name" value="Formate/glycerate dehydrogenase catalytic domain-like"/>
    <property type="match status" value="1"/>
</dbReference>
<dbReference type="GO" id="GO:0004013">
    <property type="term" value="F:adenosylhomocysteinase activity"/>
    <property type="evidence" value="ECO:0007669"/>
    <property type="project" value="UniProtKB-UniRule"/>
</dbReference>
<comment type="function">
    <text evidence="5">May play a key role in the regulation of the intracellular concentration of adenosylhomocysteine.</text>
</comment>
<evidence type="ECO:0000313" key="12">
    <source>
        <dbReference type="Proteomes" id="UP000228626"/>
    </source>
</evidence>
<feature type="domain" description="S-adenosyl-L-homocysteine hydrolase NAD binding" evidence="10">
    <location>
        <begin position="185"/>
        <end position="346"/>
    </location>
</feature>
<dbReference type="PANTHER" id="PTHR23420:SF0">
    <property type="entry name" value="ADENOSYLHOMOCYSTEINASE"/>
    <property type="match status" value="1"/>
</dbReference>
<comment type="caution">
    <text evidence="5">Lacks conserved residue(s) required for the propagation of feature annotation.</text>
</comment>
<evidence type="ECO:0000256" key="5">
    <source>
        <dbReference type="HAMAP-Rule" id="MF_00563"/>
    </source>
</evidence>
<sequence>MNYDIKDINLAEQGRKRIEWADNDMPVLRQVRKQFEQEKPLAGLKMSACLHVTCETANLVRTLKAGGADVVLCASNPLSTQDDVAASLVKDYEIPVFAIKGENRDTFFKHIISAIKHQPNITMDDGADLISTIHKNYPELCGRVIGSMEETTTGVIRLRAMANDKALKIPVVAVNDAKTKNLFDNRYGTGQSTLDGIIRATDMLIAGKTAVVAGYGWCGRGFAARARGMGAKVVVTEVDQIKALEAAMDGFQVMPMIEAAKIGDLFCTLTGDIHVIDRQHFAVMKNGAVICNSGHFDVEINIKALEAMADNVKKNVRNFVDEYNINGRKIYLLAEGRLVNLSAAEGHPASVMDMSFSTQALASHWVAANKGKLEPKVYGISPRIEEYVARLKLKSMGMKIDELTDEQKKYLTSWEEGT</sequence>
<dbReference type="Proteomes" id="UP000228626">
    <property type="component" value="Unassembled WGS sequence"/>
</dbReference>
<dbReference type="NCBIfam" id="TIGR00936">
    <property type="entry name" value="ahcY"/>
    <property type="match status" value="1"/>
</dbReference>
<keyword evidence="5" id="KW-0963">Cytoplasm</keyword>
<protein>
    <recommendedName>
        <fullName evidence="5">Adenosylhomocysteinase</fullName>
        <ecNumber evidence="5">3.13.2.1</ecNumber>
    </recommendedName>
    <alternativeName>
        <fullName evidence="5">S-adenosyl-L-homocysteine hydrolase</fullName>
        <shortName evidence="5">AdoHcyase</shortName>
    </alternativeName>
</protein>
<dbReference type="Pfam" id="PF05221">
    <property type="entry name" value="AdoHcyase"/>
    <property type="match status" value="1"/>
</dbReference>
<dbReference type="SMART" id="SM00996">
    <property type="entry name" value="AdoHcyase"/>
    <property type="match status" value="1"/>
</dbReference>
<dbReference type="SUPFAM" id="SSF51735">
    <property type="entry name" value="NAD(P)-binding Rossmann-fold domains"/>
    <property type="match status" value="1"/>
</dbReference>
<evidence type="ECO:0000256" key="8">
    <source>
        <dbReference type="RuleBase" id="RU000548"/>
    </source>
</evidence>
<dbReference type="GO" id="GO:0006730">
    <property type="term" value="P:one-carbon metabolic process"/>
    <property type="evidence" value="ECO:0007669"/>
    <property type="project" value="UniProtKB-UniRule"/>
</dbReference>